<dbReference type="KEGG" id="sla:SERLADRAFT_391404"/>
<name>F8P021_SERL9</name>
<dbReference type="OrthoDB" id="2605483at2759"/>
<dbReference type="Pfam" id="PF20236">
    <property type="entry name" value="DUF6593"/>
    <property type="match status" value="1"/>
</dbReference>
<accession>F8P021</accession>
<reference evidence="2" key="1">
    <citation type="submission" date="2011-04" db="EMBL/GenBank/DDBJ databases">
        <title>Evolution of plant cell wall degrading machinery underlies the functional diversity of forest fungi.</title>
        <authorList>
            <consortium name="US DOE Joint Genome Institute (JGI-PGF)"/>
            <person name="Eastwood D.C."/>
            <person name="Floudas D."/>
            <person name="Binder M."/>
            <person name="Majcherczyk A."/>
            <person name="Schneider P."/>
            <person name="Aerts A."/>
            <person name="Asiegbu F.O."/>
            <person name="Baker S.E."/>
            <person name="Barry K."/>
            <person name="Bendiksby M."/>
            <person name="Blumentritt M."/>
            <person name="Coutinho P.M."/>
            <person name="Cullen D."/>
            <person name="Cullen D."/>
            <person name="Gathman A."/>
            <person name="Goodell B."/>
            <person name="Henrissat B."/>
            <person name="Ihrmark K."/>
            <person name="Kauserud H."/>
            <person name="Kohler A."/>
            <person name="LaButti K."/>
            <person name="Lapidus A."/>
            <person name="Lavin J.L."/>
            <person name="Lee Y.-H."/>
            <person name="Lindquist E."/>
            <person name="Lilly W."/>
            <person name="Lucas S."/>
            <person name="Morin E."/>
            <person name="Murat C."/>
            <person name="Oguiza J.A."/>
            <person name="Park J."/>
            <person name="Pisabarro A.G."/>
            <person name="Riley R."/>
            <person name="Rosling A."/>
            <person name="Salamov A."/>
            <person name="Schmidt O."/>
            <person name="Schmutz J."/>
            <person name="Skrede I."/>
            <person name="Stenlid J."/>
            <person name="Wiebenga A."/>
            <person name="Xie X."/>
            <person name="Kues U."/>
            <person name="Hibbett D.S."/>
            <person name="Hoffmeister D."/>
            <person name="Hogberg N."/>
            <person name="Martin F."/>
            <person name="Grigoriev I.V."/>
            <person name="Watkinson S.C."/>
        </authorList>
    </citation>
    <scope>NUCLEOTIDE SEQUENCE</scope>
    <source>
        <strain evidence="2">S7.9</strain>
    </source>
</reference>
<feature type="domain" description="DUF6593" evidence="1">
    <location>
        <begin position="7"/>
        <end position="153"/>
    </location>
</feature>
<evidence type="ECO:0000313" key="2">
    <source>
        <dbReference type="EMBL" id="EGO23448.1"/>
    </source>
</evidence>
<protein>
    <recommendedName>
        <fullName evidence="1">DUF6593 domain-containing protein</fullName>
    </recommendedName>
</protein>
<dbReference type="Proteomes" id="UP000008064">
    <property type="component" value="Unassembled WGS sequence"/>
</dbReference>
<dbReference type="EMBL" id="GL945435">
    <property type="protein sequence ID" value="EGO23448.1"/>
    <property type="molecule type" value="Genomic_DNA"/>
</dbReference>
<sequence>MTIEGVPMYQIDTPDTWITGTTTVSRYELEGSSTGRVLSLVGEITYHRVNGLRLQILDSESSLEITLLQNPDEGVDRPWSFIGFDGRPYIWRMLFQSPVLFLNDNSQTPLARYRRAKLGIVSRSRRAFLEIFPAGINITDFIVVTFVTFSKQRMVEEVENIPSSPI</sequence>
<evidence type="ECO:0000259" key="1">
    <source>
        <dbReference type="Pfam" id="PF20236"/>
    </source>
</evidence>
<dbReference type="GeneID" id="18811496"/>
<dbReference type="RefSeq" id="XP_007319210.1">
    <property type="nucleotide sequence ID" value="XM_007319148.1"/>
</dbReference>
<organism>
    <name type="scientific">Serpula lacrymans var. lacrymans (strain S7.9)</name>
    <name type="common">Dry rot fungus</name>
    <dbReference type="NCBI Taxonomy" id="578457"/>
    <lineage>
        <taxon>Eukaryota</taxon>
        <taxon>Fungi</taxon>
        <taxon>Dikarya</taxon>
        <taxon>Basidiomycota</taxon>
        <taxon>Agaricomycotina</taxon>
        <taxon>Agaricomycetes</taxon>
        <taxon>Agaricomycetidae</taxon>
        <taxon>Boletales</taxon>
        <taxon>Coniophorineae</taxon>
        <taxon>Serpulaceae</taxon>
        <taxon>Serpula</taxon>
    </lineage>
</organism>
<dbReference type="HOGENOM" id="CLU_084280_5_0_1"/>
<proteinExistence type="predicted"/>
<dbReference type="AlphaFoldDB" id="F8P021"/>
<dbReference type="InterPro" id="IPR046528">
    <property type="entry name" value="DUF6593"/>
</dbReference>
<gene>
    <name evidence="2" type="ORF">SERLADRAFT_391404</name>
</gene>